<dbReference type="Pfam" id="PF01569">
    <property type="entry name" value="PAP2"/>
    <property type="match status" value="1"/>
</dbReference>
<accession>A0A3R9QPH9</accession>
<feature type="transmembrane region" description="Helical" evidence="1">
    <location>
        <begin position="142"/>
        <end position="160"/>
    </location>
</feature>
<dbReference type="SUPFAM" id="SSF48317">
    <property type="entry name" value="Acid phosphatase/Vanadium-dependent haloperoxidase"/>
    <property type="match status" value="1"/>
</dbReference>
<dbReference type="Gene3D" id="1.20.144.10">
    <property type="entry name" value="Phosphatidic acid phosphatase type 2/haloperoxidase"/>
    <property type="match status" value="1"/>
</dbReference>
<gene>
    <name evidence="3" type="ORF">D7Z54_25545</name>
</gene>
<feature type="domain" description="Phosphatidic acid phosphatase type 2/haloperoxidase" evidence="2">
    <location>
        <begin position="51"/>
        <end position="157"/>
    </location>
</feature>
<evidence type="ECO:0000259" key="2">
    <source>
        <dbReference type="SMART" id="SM00014"/>
    </source>
</evidence>
<reference evidence="3 4" key="1">
    <citation type="submission" date="2018-10" db="EMBL/GenBank/DDBJ databases">
        <title>Draft genome sequence of Bacillus salarius IM0101, isolated from a hypersaline soil in Inner Mongolia, China.</title>
        <authorList>
            <person name="Yamprayoonswat W."/>
            <person name="Boonvisut S."/>
            <person name="Jumpathong W."/>
            <person name="Sittihan S."/>
            <person name="Ruangsuj P."/>
            <person name="Wanthongcharoen S."/>
            <person name="Thongpramul N."/>
            <person name="Pimmason S."/>
            <person name="Yu B."/>
            <person name="Yasawong M."/>
        </authorList>
    </citation>
    <scope>NUCLEOTIDE SEQUENCE [LARGE SCALE GENOMIC DNA]</scope>
    <source>
        <strain evidence="3 4">IM0101</strain>
    </source>
</reference>
<comment type="caution">
    <text evidence="3">The sequence shown here is derived from an EMBL/GenBank/DDBJ whole genome shotgun (WGS) entry which is preliminary data.</text>
</comment>
<dbReference type="RefSeq" id="WP_125560436.1">
    <property type="nucleotide sequence ID" value="NZ_RBVX01000036.1"/>
</dbReference>
<dbReference type="InterPro" id="IPR036938">
    <property type="entry name" value="PAP2/HPO_sf"/>
</dbReference>
<evidence type="ECO:0000256" key="1">
    <source>
        <dbReference type="SAM" id="Phobius"/>
    </source>
</evidence>
<dbReference type="OrthoDB" id="9789113at2"/>
<dbReference type="SMART" id="SM00014">
    <property type="entry name" value="acidPPc"/>
    <property type="match status" value="1"/>
</dbReference>
<dbReference type="EMBL" id="RBVX01000036">
    <property type="protein sequence ID" value="RSL30473.1"/>
    <property type="molecule type" value="Genomic_DNA"/>
</dbReference>
<name>A0A3R9QPH9_9BACI</name>
<dbReference type="InterPro" id="IPR000326">
    <property type="entry name" value="PAP2/HPO"/>
</dbReference>
<dbReference type="AlphaFoldDB" id="A0A3R9QPH9"/>
<evidence type="ECO:0000313" key="4">
    <source>
        <dbReference type="Proteomes" id="UP000275076"/>
    </source>
</evidence>
<keyword evidence="1" id="KW-0812">Transmembrane</keyword>
<dbReference type="PANTHER" id="PTHR14969">
    <property type="entry name" value="SPHINGOSINE-1-PHOSPHATE PHOSPHOHYDROLASE"/>
    <property type="match status" value="1"/>
</dbReference>
<proteinExistence type="predicted"/>
<keyword evidence="1" id="KW-0472">Membrane</keyword>
<keyword evidence="1" id="KW-1133">Transmembrane helix</keyword>
<feature type="transmembrane region" description="Helical" evidence="1">
    <location>
        <begin position="48"/>
        <end position="67"/>
    </location>
</feature>
<organism evidence="3 4">
    <name type="scientific">Salibacterium salarium</name>
    <dbReference type="NCBI Taxonomy" id="284579"/>
    <lineage>
        <taxon>Bacteria</taxon>
        <taxon>Bacillati</taxon>
        <taxon>Bacillota</taxon>
        <taxon>Bacilli</taxon>
        <taxon>Bacillales</taxon>
        <taxon>Bacillaceae</taxon>
    </lineage>
</organism>
<dbReference type="Proteomes" id="UP000275076">
    <property type="component" value="Unassembled WGS sequence"/>
</dbReference>
<feature type="transmembrane region" description="Helical" evidence="1">
    <location>
        <begin position="25"/>
        <end position="43"/>
    </location>
</feature>
<sequence length="178" mass="20174">MDLFLFEQINQLAGNWSWLDAMMRFLSSAGYIIVILIIISLLFTKKRIWGFIGVISLLVSLGINYIVKTAVSRPHPISTHDVTLLIERSTSPSFPSDQAVIMGVCAVILFFVHRKLGVTAFVLALFVIFSRVFVGHHYPMDVLAGLLVGFVVTACISKVWNRRERRSRFTPSYTRHFP</sequence>
<dbReference type="PANTHER" id="PTHR14969:SF58">
    <property type="entry name" value="UNDECAPRENYL-DIPHOSPHATASE BCRC"/>
    <property type="match status" value="1"/>
</dbReference>
<protein>
    <submittedName>
        <fullName evidence="3">Phosphatase PAP2 family protein</fullName>
    </submittedName>
</protein>
<evidence type="ECO:0000313" key="3">
    <source>
        <dbReference type="EMBL" id="RSL30473.1"/>
    </source>
</evidence>
<keyword evidence="4" id="KW-1185">Reference proteome</keyword>